<evidence type="ECO:0000313" key="1">
    <source>
        <dbReference type="EMBL" id="URG17405.1"/>
    </source>
</evidence>
<dbReference type="Proteomes" id="UP001057233">
    <property type="component" value="Segment"/>
</dbReference>
<accession>A0A9E7IFM1</accession>
<evidence type="ECO:0000313" key="2">
    <source>
        <dbReference type="Proteomes" id="UP001057233"/>
    </source>
</evidence>
<proteinExistence type="predicted"/>
<organism evidence="1 2">
    <name type="scientific">Rhodococcus phage Mbo2</name>
    <dbReference type="NCBI Taxonomy" id="2936911"/>
    <lineage>
        <taxon>Viruses</taxon>
        <taxon>Duplodnaviria</taxon>
        <taxon>Heunggongvirae</taxon>
        <taxon>Uroviricota</taxon>
        <taxon>Caudoviricetes</taxon>
        <taxon>Caudoviricetes incertae sedis</taxon>
        <taxon>Mboduovirus</taxon>
        <taxon>Mboduovirus mbo2</taxon>
    </lineage>
</organism>
<protein>
    <submittedName>
        <fullName evidence="1">Uncharacterized protein</fullName>
    </submittedName>
</protein>
<keyword evidence="2" id="KW-1185">Reference proteome</keyword>
<dbReference type="EMBL" id="ON191531">
    <property type="protein sequence ID" value="URG17405.1"/>
    <property type="molecule type" value="Genomic_DNA"/>
</dbReference>
<gene>
    <name evidence="1" type="ORF">Mbo2_035</name>
</gene>
<name>A0A9E7IFM1_9CAUD</name>
<sequence length="58" mass="6241">MAYLVVDKDALIALATKTVEWCPDFTEREEVESDLAKLGLVDTLDGIQTCAGAVKARG</sequence>
<reference evidence="1" key="1">
    <citation type="submission" date="2022-04" db="EMBL/GenBank/DDBJ databases">
        <authorList>
            <person name="Hwangbo M."/>
            <person name="Wang B."/>
            <person name="Gill J.J."/>
            <person name="Chu K.-H."/>
            <person name="Young R."/>
        </authorList>
    </citation>
    <scope>NUCLEOTIDE SEQUENCE</scope>
</reference>